<accession>A0A0F9WEP1</accession>
<name>A0A0F9WEP1_9ZZZZ</name>
<sequence length="169" mass="17855">MLLAGADNDEVALQKIAAGVSTENFLFDPNSRFFIEILATLSEVLLSEILIGLAITDATLLPAPTDGLYFHKAEGAGLVTLDARKNDVEISGDVGTIVDATAFRLQAYYDGEGAAGRLYGALDGAIGSFSEPDASFPDDEELTISFAVRAGEAAAKTLTLDRIVVIQER</sequence>
<dbReference type="AlphaFoldDB" id="A0A0F9WEP1"/>
<reference evidence="1" key="1">
    <citation type="journal article" date="2015" name="Nature">
        <title>Complex archaea that bridge the gap between prokaryotes and eukaryotes.</title>
        <authorList>
            <person name="Spang A."/>
            <person name="Saw J.H."/>
            <person name="Jorgensen S.L."/>
            <person name="Zaremba-Niedzwiedzka K."/>
            <person name="Martijn J."/>
            <person name="Lind A.E."/>
            <person name="van Eijk R."/>
            <person name="Schleper C."/>
            <person name="Guy L."/>
            <person name="Ettema T.J."/>
        </authorList>
    </citation>
    <scope>NUCLEOTIDE SEQUENCE</scope>
</reference>
<gene>
    <name evidence="1" type="ORF">LCGC14_0367240</name>
</gene>
<evidence type="ECO:0000313" key="1">
    <source>
        <dbReference type="EMBL" id="KKN76753.1"/>
    </source>
</evidence>
<dbReference type="EMBL" id="LAZR01000290">
    <property type="protein sequence ID" value="KKN76753.1"/>
    <property type="molecule type" value="Genomic_DNA"/>
</dbReference>
<proteinExistence type="predicted"/>
<protein>
    <submittedName>
        <fullName evidence="1">Uncharacterized protein</fullName>
    </submittedName>
</protein>
<organism evidence="1">
    <name type="scientific">marine sediment metagenome</name>
    <dbReference type="NCBI Taxonomy" id="412755"/>
    <lineage>
        <taxon>unclassified sequences</taxon>
        <taxon>metagenomes</taxon>
        <taxon>ecological metagenomes</taxon>
    </lineage>
</organism>
<comment type="caution">
    <text evidence="1">The sequence shown here is derived from an EMBL/GenBank/DDBJ whole genome shotgun (WGS) entry which is preliminary data.</text>
</comment>